<comment type="caution">
    <text evidence="6">The sequence shown here is derived from an EMBL/GenBank/DDBJ whole genome shotgun (WGS) entry which is preliminary data.</text>
</comment>
<dbReference type="EMBL" id="JACHGK010000010">
    <property type="protein sequence ID" value="MBB6446289.1"/>
    <property type="molecule type" value="Genomic_DNA"/>
</dbReference>
<keyword evidence="2 5" id="KW-0812">Transmembrane</keyword>
<feature type="transmembrane region" description="Helical" evidence="5">
    <location>
        <begin position="79"/>
        <end position="100"/>
    </location>
</feature>
<protein>
    <submittedName>
        <fullName evidence="6">Formate/nitrite transporter FocA (FNT family)</fullName>
    </submittedName>
</protein>
<dbReference type="InterPro" id="IPR023271">
    <property type="entry name" value="Aquaporin-like"/>
</dbReference>
<dbReference type="GO" id="GO:0005886">
    <property type="term" value="C:plasma membrane"/>
    <property type="evidence" value="ECO:0007669"/>
    <property type="project" value="TreeGrafter"/>
</dbReference>
<feature type="transmembrane region" description="Helical" evidence="5">
    <location>
        <begin position="268"/>
        <end position="290"/>
    </location>
</feature>
<evidence type="ECO:0000256" key="4">
    <source>
        <dbReference type="ARBA" id="ARBA00023136"/>
    </source>
</evidence>
<sequence>MEKEKVNPVINHSPDMGPYSMEETMYRAAQLSKDKWKMLKNRPLSFLLHAFAGGAIVAFGATLSLSVSAGIPIPGLQNLVMGLVFGFSLVVIMMTGMSLITAEMALGIIGVFHKKITIVQYILFVIAGYIGNALGSLSFMSLLAFAGGPFEKSIYALRAHALAVSKTGMDGLSIFLLGILCTWFLQTAMFMYLKARSDVGKMAVAYYGPFAFVGSMTEHAIANIGFIALPLLMQSDFTALTGAPLTDSGSTALLHWGFGQYGWAYNQVLTLMGNFIGGVLFVATVFHFVSNPRKVMLLYRVKQKRS</sequence>
<organism evidence="6 7">
    <name type="scientific">Bacillus benzoevorans</name>
    <dbReference type="NCBI Taxonomy" id="1456"/>
    <lineage>
        <taxon>Bacteria</taxon>
        <taxon>Bacillati</taxon>
        <taxon>Bacillota</taxon>
        <taxon>Bacilli</taxon>
        <taxon>Bacillales</taxon>
        <taxon>Bacillaceae</taxon>
        <taxon>Bacillus</taxon>
    </lineage>
</organism>
<dbReference type="RefSeq" id="WP_184527143.1">
    <property type="nucleotide sequence ID" value="NZ_JACHGK010000010.1"/>
</dbReference>
<dbReference type="AlphaFoldDB" id="A0A7X0HSZ3"/>
<feature type="transmembrane region" description="Helical" evidence="5">
    <location>
        <begin position="121"/>
        <end position="146"/>
    </location>
</feature>
<dbReference type="PANTHER" id="PTHR30520">
    <property type="entry name" value="FORMATE TRANSPORTER-RELATED"/>
    <property type="match status" value="1"/>
</dbReference>
<evidence type="ECO:0000313" key="6">
    <source>
        <dbReference type="EMBL" id="MBB6446289.1"/>
    </source>
</evidence>
<gene>
    <name evidence="6" type="ORF">HNR53_002946</name>
</gene>
<feature type="transmembrane region" description="Helical" evidence="5">
    <location>
        <begin position="46"/>
        <end position="73"/>
    </location>
</feature>
<evidence type="ECO:0000313" key="7">
    <source>
        <dbReference type="Proteomes" id="UP000531594"/>
    </source>
</evidence>
<feature type="transmembrane region" description="Helical" evidence="5">
    <location>
        <begin position="205"/>
        <end position="229"/>
    </location>
</feature>
<feature type="transmembrane region" description="Helical" evidence="5">
    <location>
        <begin position="172"/>
        <end position="193"/>
    </location>
</feature>
<dbReference type="GO" id="GO:0015499">
    <property type="term" value="F:formate transmembrane transporter activity"/>
    <property type="evidence" value="ECO:0007669"/>
    <property type="project" value="TreeGrafter"/>
</dbReference>
<evidence type="ECO:0000256" key="3">
    <source>
        <dbReference type="ARBA" id="ARBA00022989"/>
    </source>
</evidence>
<proteinExistence type="predicted"/>
<dbReference type="InterPro" id="IPR000292">
    <property type="entry name" value="For/NO2_transpt"/>
</dbReference>
<keyword evidence="3 5" id="KW-1133">Transmembrane helix</keyword>
<keyword evidence="7" id="KW-1185">Reference proteome</keyword>
<dbReference type="Gene3D" id="1.20.1080.10">
    <property type="entry name" value="Glycerol uptake facilitator protein"/>
    <property type="match status" value="1"/>
</dbReference>
<evidence type="ECO:0000256" key="2">
    <source>
        <dbReference type="ARBA" id="ARBA00022692"/>
    </source>
</evidence>
<dbReference type="Proteomes" id="UP000531594">
    <property type="component" value="Unassembled WGS sequence"/>
</dbReference>
<dbReference type="PANTHER" id="PTHR30520:SF8">
    <property type="entry name" value="NITRITE TRANSPORTER NIRC"/>
    <property type="match status" value="1"/>
</dbReference>
<dbReference type="Pfam" id="PF01226">
    <property type="entry name" value="Form_Nir_trans"/>
    <property type="match status" value="1"/>
</dbReference>
<evidence type="ECO:0000256" key="5">
    <source>
        <dbReference type="SAM" id="Phobius"/>
    </source>
</evidence>
<evidence type="ECO:0000256" key="1">
    <source>
        <dbReference type="ARBA" id="ARBA00004141"/>
    </source>
</evidence>
<accession>A0A7X0HSZ3</accession>
<name>A0A7X0HSZ3_9BACI</name>
<comment type="subcellular location">
    <subcellularLocation>
        <location evidence="1">Membrane</location>
        <topology evidence="1">Multi-pass membrane protein</topology>
    </subcellularLocation>
</comment>
<keyword evidence="4 5" id="KW-0472">Membrane</keyword>
<reference evidence="6 7" key="1">
    <citation type="submission" date="2020-08" db="EMBL/GenBank/DDBJ databases">
        <title>Genomic Encyclopedia of Type Strains, Phase IV (KMG-IV): sequencing the most valuable type-strain genomes for metagenomic binning, comparative biology and taxonomic classification.</title>
        <authorList>
            <person name="Goeker M."/>
        </authorList>
    </citation>
    <scope>NUCLEOTIDE SEQUENCE [LARGE SCALE GENOMIC DNA]</scope>
    <source>
        <strain evidence="6 7">DSM 5391</strain>
    </source>
</reference>